<keyword evidence="1" id="KW-1133">Transmembrane helix</keyword>
<feature type="transmembrane region" description="Helical" evidence="1">
    <location>
        <begin position="12"/>
        <end position="38"/>
    </location>
</feature>
<dbReference type="AlphaFoldDB" id="A0A1G2MFD3"/>
<dbReference type="Proteomes" id="UP000176493">
    <property type="component" value="Unassembled WGS sequence"/>
</dbReference>
<gene>
    <name evidence="2" type="ORF">A2W52_03495</name>
</gene>
<name>A0A1G2MFD3_9BACT</name>
<proteinExistence type="predicted"/>
<comment type="caution">
    <text evidence="2">The sequence shown here is derived from an EMBL/GenBank/DDBJ whole genome shotgun (WGS) entry which is preliminary data.</text>
</comment>
<evidence type="ECO:0000313" key="2">
    <source>
        <dbReference type="EMBL" id="OHA21869.1"/>
    </source>
</evidence>
<organism evidence="2 3">
    <name type="scientific">Candidatus Taylorbacteria bacterium RIFCSPHIGHO2_02_49_25</name>
    <dbReference type="NCBI Taxonomy" id="1802305"/>
    <lineage>
        <taxon>Bacteria</taxon>
        <taxon>Candidatus Tayloriibacteriota</taxon>
    </lineage>
</organism>
<dbReference type="EMBL" id="MHRJ01000038">
    <property type="protein sequence ID" value="OHA21869.1"/>
    <property type="molecule type" value="Genomic_DNA"/>
</dbReference>
<keyword evidence="1" id="KW-0812">Transmembrane</keyword>
<sequence>MKTKKTLPQRVGYVIGVIFFIGIALIPAGIYAAVWLFIPKTFWPVFWIATAAITWLPIQIVWVLCVSLGWKNLNKGNTIACPPDTEESDGDLDISF</sequence>
<reference evidence="2 3" key="1">
    <citation type="journal article" date="2016" name="Nat. Commun.">
        <title>Thousands of microbial genomes shed light on interconnected biogeochemical processes in an aquifer system.</title>
        <authorList>
            <person name="Anantharaman K."/>
            <person name="Brown C.T."/>
            <person name="Hug L.A."/>
            <person name="Sharon I."/>
            <person name="Castelle C.J."/>
            <person name="Probst A.J."/>
            <person name="Thomas B.C."/>
            <person name="Singh A."/>
            <person name="Wilkins M.J."/>
            <person name="Karaoz U."/>
            <person name="Brodie E.L."/>
            <person name="Williams K.H."/>
            <person name="Hubbard S.S."/>
            <person name="Banfield J.F."/>
        </authorList>
    </citation>
    <scope>NUCLEOTIDE SEQUENCE [LARGE SCALE GENOMIC DNA]</scope>
</reference>
<feature type="transmembrane region" description="Helical" evidence="1">
    <location>
        <begin position="44"/>
        <end position="70"/>
    </location>
</feature>
<protein>
    <submittedName>
        <fullName evidence="2">Uncharacterized protein</fullName>
    </submittedName>
</protein>
<accession>A0A1G2MFD3</accession>
<evidence type="ECO:0000313" key="3">
    <source>
        <dbReference type="Proteomes" id="UP000176493"/>
    </source>
</evidence>
<evidence type="ECO:0000256" key="1">
    <source>
        <dbReference type="SAM" id="Phobius"/>
    </source>
</evidence>
<keyword evidence="1" id="KW-0472">Membrane</keyword>